<gene>
    <name evidence="1" type="ORF">JM946_12060</name>
</gene>
<dbReference type="Proteomes" id="UP000661077">
    <property type="component" value="Unassembled WGS sequence"/>
</dbReference>
<dbReference type="RefSeq" id="WP_203167529.1">
    <property type="nucleotide sequence ID" value="NZ_JAEVLS010000002.1"/>
</dbReference>
<dbReference type="InterPro" id="IPR036890">
    <property type="entry name" value="HATPase_C_sf"/>
</dbReference>
<name>A0ABS1WWY6_9GAMM</name>
<organism evidence="1 2">
    <name type="scientific">Steroidobacter gossypii</name>
    <dbReference type="NCBI Taxonomy" id="2805490"/>
    <lineage>
        <taxon>Bacteria</taxon>
        <taxon>Pseudomonadati</taxon>
        <taxon>Pseudomonadota</taxon>
        <taxon>Gammaproteobacteria</taxon>
        <taxon>Steroidobacterales</taxon>
        <taxon>Steroidobacteraceae</taxon>
        <taxon>Steroidobacter</taxon>
    </lineage>
</organism>
<proteinExistence type="predicted"/>
<keyword evidence="2" id="KW-1185">Reference proteome</keyword>
<reference evidence="1 2" key="1">
    <citation type="journal article" date="2021" name="Int. J. Syst. Evol. Microbiol.">
        <title>Steroidobacter gossypii sp. nov., isolated from soil of cotton cropping field.</title>
        <authorList>
            <person name="Huang R."/>
            <person name="Yang S."/>
            <person name="Zhen C."/>
            <person name="Liu W."/>
        </authorList>
    </citation>
    <scope>NUCLEOTIDE SEQUENCE [LARGE SCALE GENOMIC DNA]</scope>
    <source>
        <strain evidence="1 2">S1-65</strain>
    </source>
</reference>
<evidence type="ECO:0000313" key="2">
    <source>
        <dbReference type="Proteomes" id="UP000661077"/>
    </source>
</evidence>
<evidence type="ECO:0000313" key="1">
    <source>
        <dbReference type="EMBL" id="MBM0105490.1"/>
    </source>
</evidence>
<protein>
    <recommendedName>
        <fullName evidence="3">HAMP domain-containing histidine kinase</fullName>
    </recommendedName>
</protein>
<accession>A0ABS1WWY6</accession>
<sequence>MKDTALLEDALRTYINRRCRRAYAHDLRNGLQGLFGGVDALTRAARATKPLAVPLDQLTSFVQQAITNHERGLERVLDSLAPEPQSPVAVSMRELLMDLAKFLTNDAARNNIRIRQDFSDDLRVTAPPCRLRLLGLALLTESIDAQPSGGETRIAGRTVQGRVQFEIIDSRTQARPSSFIEEAVTGIVAELSGVIESKPGANGGHEVRVQLPAS</sequence>
<dbReference type="Gene3D" id="3.30.565.10">
    <property type="entry name" value="Histidine kinase-like ATPase, C-terminal domain"/>
    <property type="match status" value="1"/>
</dbReference>
<evidence type="ECO:0008006" key="3">
    <source>
        <dbReference type="Google" id="ProtNLM"/>
    </source>
</evidence>
<dbReference type="EMBL" id="JAEVLS010000002">
    <property type="protein sequence ID" value="MBM0105490.1"/>
    <property type="molecule type" value="Genomic_DNA"/>
</dbReference>
<comment type="caution">
    <text evidence="1">The sequence shown here is derived from an EMBL/GenBank/DDBJ whole genome shotgun (WGS) entry which is preliminary data.</text>
</comment>
<dbReference type="SUPFAM" id="SSF55874">
    <property type="entry name" value="ATPase domain of HSP90 chaperone/DNA topoisomerase II/histidine kinase"/>
    <property type="match status" value="1"/>
</dbReference>